<dbReference type="Proteomes" id="UP000199229">
    <property type="component" value="Unassembled WGS sequence"/>
</dbReference>
<gene>
    <name evidence="1" type="ORF">SAMN05192565_1271</name>
</gene>
<keyword evidence="2" id="KW-1185">Reference proteome</keyword>
<evidence type="ECO:0000313" key="2">
    <source>
        <dbReference type="Proteomes" id="UP000199229"/>
    </source>
</evidence>
<dbReference type="EMBL" id="FOPM01000027">
    <property type="protein sequence ID" value="SFH04307.1"/>
    <property type="molecule type" value="Genomic_DNA"/>
</dbReference>
<feature type="non-terminal residue" evidence="1">
    <location>
        <position position="53"/>
    </location>
</feature>
<name>A0A1I2WUB1_9HYPH</name>
<dbReference type="AlphaFoldDB" id="A0A1I2WUB1"/>
<reference evidence="2" key="1">
    <citation type="submission" date="2016-10" db="EMBL/GenBank/DDBJ databases">
        <authorList>
            <person name="Varghese N."/>
            <person name="Submissions S."/>
        </authorList>
    </citation>
    <scope>NUCLEOTIDE SEQUENCE [LARGE SCALE GENOMIC DNA]</scope>
    <source>
        <strain evidence="2">Gh-105</strain>
    </source>
</reference>
<protein>
    <submittedName>
        <fullName evidence="1">Uncharacterized protein</fullName>
    </submittedName>
</protein>
<organism evidence="1 2">
    <name type="scientific">Methylobacterium gossipiicola</name>
    <dbReference type="NCBI Taxonomy" id="582675"/>
    <lineage>
        <taxon>Bacteria</taxon>
        <taxon>Pseudomonadati</taxon>
        <taxon>Pseudomonadota</taxon>
        <taxon>Alphaproteobacteria</taxon>
        <taxon>Hyphomicrobiales</taxon>
        <taxon>Methylobacteriaceae</taxon>
        <taxon>Methylobacterium</taxon>
    </lineage>
</organism>
<accession>A0A1I2WUB1</accession>
<evidence type="ECO:0000313" key="1">
    <source>
        <dbReference type="EMBL" id="SFH04307.1"/>
    </source>
</evidence>
<proteinExistence type="predicted"/>
<dbReference type="STRING" id="582675.SAMN05192565_1271"/>
<sequence>MSSTREQVIQAVAALVKGALPKADHYRNEEKQKAIPVGGYVNVDDGDPGEPEV</sequence>